<feature type="transmembrane region" description="Helical" evidence="8">
    <location>
        <begin position="46"/>
        <end position="65"/>
    </location>
</feature>
<dbReference type="PANTHER" id="PTHR23513">
    <property type="entry name" value="INTEGRAL MEMBRANE EFFLUX PROTEIN-RELATED"/>
    <property type="match status" value="1"/>
</dbReference>
<keyword evidence="3" id="KW-1003">Cell membrane</keyword>
<comment type="subcellular location">
    <subcellularLocation>
        <location evidence="1">Cell membrane</location>
        <topology evidence="1">Multi-pass membrane protein</topology>
    </subcellularLocation>
</comment>
<feature type="transmembrane region" description="Helical" evidence="8">
    <location>
        <begin position="282"/>
        <end position="302"/>
    </location>
</feature>
<evidence type="ECO:0000256" key="4">
    <source>
        <dbReference type="ARBA" id="ARBA00022692"/>
    </source>
</evidence>
<dbReference type="PROSITE" id="PS50850">
    <property type="entry name" value="MFS"/>
    <property type="match status" value="1"/>
</dbReference>
<feature type="transmembrane region" description="Helical" evidence="8">
    <location>
        <begin position="77"/>
        <end position="98"/>
    </location>
</feature>
<feature type="domain" description="Major facilitator superfamily (MFS) profile" evidence="9">
    <location>
        <begin position="1"/>
        <end position="400"/>
    </location>
</feature>
<reference evidence="10 11" key="1">
    <citation type="submission" date="2019-11" db="EMBL/GenBank/DDBJ databases">
        <title>Draft genome sequence of Kocuria indica DP-K7, a methyl red degrading Actinobacterium.</title>
        <authorList>
            <person name="Kumaran S."/>
            <person name="Tischler D."/>
            <person name="Ngo A.C.R."/>
            <person name="Schultes F."/>
        </authorList>
    </citation>
    <scope>NUCLEOTIDE SEQUENCE [LARGE SCALE GENOMIC DNA]</scope>
    <source>
        <strain evidence="10 11">DP-K7</strain>
    </source>
</reference>
<evidence type="ECO:0000313" key="10">
    <source>
        <dbReference type="EMBL" id="NDO77441.1"/>
    </source>
</evidence>
<sequence length="469" mass="49061">MFRSLRIRNYRLWFTGALVSNVGTWMQRTAQSWLVFDELTDHDATAMGVVMALQFVPQLLLAPYAGVLADRYDRRRILVITQGVMALLALGLGILLLLDLAQLPTVYAFALGLGIVATFDAPVRQTFVSEMVPDTHVSNAVALNSTSFNSARLIGPAVAGVLVAAVGTGWVFMINTLTFAAMICAIVLIDAAKLRPAPRARRARGQIREGIGYVLHRPDLVAVMSTISMIGTFGMNFAVFLAAMGGSVFGRGSEEFGVLNSILAVGTLTGALLSARRARARLRYVFAGCVAFAITCLGAATAPTLWVFAVWLVPCGIASLTIMTTANAYVQTTTAPAMRGRVMSLYMAIFMGGTPIGAPTVGWLTDTFGARWGMGAAVLAGLVGALIGACFAWRMRREQRLAASSAPSSDPAPATGRAASTGRAPSTDPATSSDSGAVSDPASLGRSDAPAGPPAADGPNAEPGTTPRG</sequence>
<accession>A0A6N9QYB6</accession>
<organism evidence="10 11">
    <name type="scientific">Kocuria marina subsp. indica</name>
    <dbReference type="NCBI Taxonomy" id="1049583"/>
    <lineage>
        <taxon>Bacteria</taxon>
        <taxon>Bacillati</taxon>
        <taxon>Actinomycetota</taxon>
        <taxon>Actinomycetes</taxon>
        <taxon>Micrococcales</taxon>
        <taxon>Micrococcaceae</taxon>
        <taxon>Kocuria</taxon>
    </lineage>
</organism>
<feature type="region of interest" description="Disordered" evidence="7">
    <location>
        <begin position="402"/>
        <end position="469"/>
    </location>
</feature>
<dbReference type="Pfam" id="PF05977">
    <property type="entry name" value="MFS_3"/>
    <property type="match status" value="1"/>
</dbReference>
<feature type="transmembrane region" description="Helical" evidence="8">
    <location>
        <begin position="256"/>
        <end position="275"/>
    </location>
</feature>
<evidence type="ECO:0000256" key="1">
    <source>
        <dbReference type="ARBA" id="ARBA00004651"/>
    </source>
</evidence>
<gene>
    <name evidence="10" type="ORF">GKZ75_04120</name>
</gene>
<dbReference type="InterPro" id="IPR010290">
    <property type="entry name" value="TM_effector"/>
</dbReference>
<comment type="caution">
    <text evidence="10">The sequence shown here is derived from an EMBL/GenBank/DDBJ whole genome shotgun (WGS) entry which is preliminary data.</text>
</comment>
<dbReference type="InterPro" id="IPR036259">
    <property type="entry name" value="MFS_trans_sf"/>
</dbReference>
<feature type="transmembrane region" description="Helical" evidence="8">
    <location>
        <begin position="219"/>
        <end position="244"/>
    </location>
</feature>
<feature type="compositionally biased region" description="Low complexity" evidence="7">
    <location>
        <begin position="402"/>
        <end position="414"/>
    </location>
</feature>
<keyword evidence="4 8" id="KW-0812">Transmembrane</keyword>
<dbReference type="EMBL" id="WMHZ01000004">
    <property type="protein sequence ID" value="NDO77441.1"/>
    <property type="molecule type" value="Genomic_DNA"/>
</dbReference>
<evidence type="ECO:0000259" key="9">
    <source>
        <dbReference type="PROSITE" id="PS50850"/>
    </source>
</evidence>
<keyword evidence="5 8" id="KW-1133">Transmembrane helix</keyword>
<proteinExistence type="predicted"/>
<feature type="transmembrane region" description="Helical" evidence="8">
    <location>
        <begin position="308"/>
        <end position="330"/>
    </location>
</feature>
<feature type="transmembrane region" description="Helical" evidence="8">
    <location>
        <begin position="12"/>
        <end position="34"/>
    </location>
</feature>
<dbReference type="Proteomes" id="UP000471026">
    <property type="component" value="Unassembled WGS sequence"/>
</dbReference>
<evidence type="ECO:0000256" key="2">
    <source>
        <dbReference type="ARBA" id="ARBA00022448"/>
    </source>
</evidence>
<evidence type="ECO:0000256" key="6">
    <source>
        <dbReference type="ARBA" id="ARBA00023136"/>
    </source>
</evidence>
<evidence type="ECO:0000313" key="11">
    <source>
        <dbReference type="Proteomes" id="UP000471026"/>
    </source>
</evidence>
<feature type="transmembrane region" description="Helical" evidence="8">
    <location>
        <begin position="370"/>
        <end position="393"/>
    </location>
</feature>
<feature type="transmembrane region" description="Helical" evidence="8">
    <location>
        <begin position="342"/>
        <end position="364"/>
    </location>
</feature>
<dbReference type="CDD" id="cd06173">
    <property type="entry name" value="MFS_MefA_like"/>
    <property type="match status" value="1"/>
</dbReference>
<protein>
    <submittedName>
        <fullName evidence="10">MFS transporter</fullName>
    </submittedName>
</protein>
<evidence type="ECO:0000256" key="5">
    <source>
        <dbReference type="ARBA" id="ARBA00022989"/>
    </source>
</evidence>
<keyword evidence="6 8" id="KW-0472">Membrane</keyword>
<dbReference type="GO" id="GO:0022857">
    <property type="term" value="F:transmembrane transporter activity"/>
    <property type="evidence" value="ECO:0007669"/>
    <property type="project" value="InterPro"/>
</dbReference>
<dbReference type="PANTHER" id="PTHR23513:SF11">
    <property type="entry name" value="STAPHYLOFERRIN A TRANSPORTER"/>
    <property type="match status" value="1"/>
</dbReference>
<dbReference type="AlphaFoldDB" id="A0A6N9QYB6"/>
<dbReference type="InterPro" id="IPR020846">
    <property type="entry name" value="MFS_dom"/>
</dbReference>
<dbReference type="SUPFAM" id="SSF103473">
    <property type="entry name" value="MFS general substrate transporter"/>
    <property type="match status" value="1"/>
</dbReference>
<feature type="compositionally biased region" description="Low complexity" evidence="7">
    <location>
        <begin position="454"/>
        <end position="469"/>
    </location>
</feature>
<dbReference type="RefSeq" id="WP_162228917.1">
    <property type="nucleotide sequence ID" value="NZ_WMHZ01000004.1"/>
</dbReference>
<dbReference type="GO" id="GO:0005886">
    <property type="term" value="C:plasma membrane"/>
    <property type="evidence" value="ECO:0007669"/>
    <property type="project" value="UniProtKB-SubCell"/>
</dbReference>
<name>A0A6N9QYB6_9MICC</name>
<evidence type="ECO:0000256" key="3">
    <source>
        <dbReference type="ARBA" id="ARBA00022475"/>
    </source>
</evidence>
<keyword evidence="2" id="KW-0813">Transport</keyword>
<evidence type="ECO:0000256" key="7">
    <source>
        <dbReference type="SAM" id="MobiDB-lite"/>
    </source>
</evidence>
<evidence type="ECO:0000256" key="8">
    <source>
        <dbReference type="SAM" id="Phobius"/>
    </source>
</evidence>
<dbReference type="Gene3D" id="1.20.1250.20">
    <property type="entry name" value="MFS general substrate transporter like domains"/>
    <property type="match status" value="2"/>
</dbReference>